<comment type="similarity">
    <text evidence="1 8">Belongs to the Nth/MutY family.</text>
</comment>
<dbReference type="EC" id="4.2.99.18" evidence="8"/>
<dbReference type="SMART" id="SM00478">
    <property type="entry name" value="ENDO3c"/>
    <property type="match status" value="1"/>
</dbReference>
<evidence type="ECO:0000256" key="8">
    <source>
        <dbReference type="HAMAP-Rule" id="MF_03183"/>
    </source>
</evidence>
<evidence type="ECO:0000259" key="10">
    <source>
        <dbReference type="SMART" id="SM00478"/>
    </source>
</evidence>
<gene>
    <name evidence="12" type="primary">LOC101854670</name>
    <name evidence="8" type="synonym">NTH1</name>
</gene>
<dbReference type="RefSeq" id="XP_012943659.1">
    <property type="nucleotide sequence ID" value="XM_013088205.2"/>
</dbReference>
<dbReference type="SUPFAM" id="SSF48150">
    <property type="entry name" value="DNA-glycosylase"/>
    <property type="match status" value="1"/>
</dbReference>
<feature type="region of interest" description="Disordered" evidence="9">
    <location>
        <begin position="37"/>
        <end position="58"/>
    </location>
</feature>
<keyword evidence="8" id="KW-0539">Nucleus</keyword>
<dbReference type="PROSITE" id="PS01155">
    <property type="entry name" value="ENDONUCLEASE_III_2"/>
    <property type="match status" value="1"/>
</dbReference>
<comment type="function">
    <text evidence="8">Bifunctional DNA N-glycosylase with associated apurinic/apyrimidinic (AP) lyase function that catalyzes the first step in base excision repair (BER), the primary repair pathway for the repair of oxidative DNA damage. The DNA N-glycosylase activity releases the damaged DNA base from DNA by cleaving the N-glycosidic bond, leaving an AP site. The AP lyase activity cleaves the phosphodiester bond 3' to the AP site by a beta-elimination. Primarily recognizes and repairs oxidative base damage of pyrimidines.</text>
</comment>
<dbReference type="GeneID" id="101854670"/>
<feature type="domain" description="HhH-GPD" evidence="10">
    <location>
        <begin position="241"/>
        <end position="391"/>
    </location>
</feature>
<evidence type="ECO:0000256" key="1">
    <source>
        <dbReference type="ARBA" id="ARBA00008343"/>
    </source>
</evidence>
<dbReference type="PANTHER" id="PTHR43286:SF1">
    <property type="entry name" value="ENDONUCLEASE III-LIKE PROTEIN 1"/>
    <property type="match status" value="1"/>
</dbReference>
<evidence type="ECO:0000256" key="3">
    <source>
        <dbReference type="ARBA" id="ARBA00022801"/>
    </source>
</evidence>
<protein>
    <recommendedName>
        <fullName evidence="8">Endonuclease III homolog</fullName>
        <ecNumber evidence="8">3.2.2.-</ecNumber>
        <ecNumber evidence="8">4.2.99.18</ecNumber>
    </recommendedName>
    <alternativeName>
        <fullName evidence="8">Bifunctional DNA N-glycosylase/DNA-(apurinic or apyrimidinic site) lyase</fullName>
        <shortName evidence="8">DNA glycosylase/AP lyase</shortName>
    </alternativeName>
</protein>
<dbReference type="Proteomes" id="UP000694888">
    <property type="component" value="Unplaced"/>
</dbReference>
<evidence type="ECO:0000256" key="4">
    <source>
        <dbReference type="ARBA" id="ARBA00023204"/>
    </source>
</evidence>
<comment type="catalytic activity">
    <reaction evidence="7 8">
        <text>2'-deoxyribonucleotide-(2'-deoxyribose 5'-phosphate)-2'-deoxyribonucleotide-DNA = a 3'-end 2'-deoxyribonucleotide-(2,3-dehydro-2,3-deoxyribose 5'-phosphate)-DNA + a 5'-end 5'-phospho-2'-deoxyribonucleoside-DNA + H(+)</text>
        <dbReference type="Rhea" id="RHEA:66592"/>
        <dbReference type="Rhea" id="RHEA-COMP:13180"/>
        <dbReference type="Rhea" id="RHEA-COMP:16897"/>
        <dbReference type="Rhea" id="RHEA-COMP:17067"/>
        <dbReference type="ChEBI" id="CHEBI:15378"/>
        <dbReference type="ChEBI" id="CHEBI:136412"/>
        <dbReference type="ChEBI" id="CHEBI:157695"/>
        <dbReference type="ChEBI" id="CHEBI:167181"/>
        <dbReference type="EC" id="4.2.99.18"/>
    </reaction>
</comment>
<evidence type="ECO:0000256" key="9">
    <source>
        <dbReference type="SAM" id="MobiDB-lite"/>
    </source>
</evidence>
<reference evidence="12" key="1">
    <citation type="submission" date="2025-08" db="UniProtKB">
        <authorList>
            <consortium name="RefSeq"/>
        </authorList>
    </citation>
    <scope>IDENTIFICATION</scope>
</reference>
<dbReference type="PANTHER" id="PTHR43286">
    <property type="entry name" value="ENDONUCLEASE III-LIKE PROTEIN 1"/>
    <property type="match status" value="1"/>
</dbReference>
<proteinExistence type="inferred from homology"/>
<dbReference type="InterPro" id="IPR030841">
    <property type="entry name" value="NTH1"/>
</dbReference>
<keyword evidence="3 8" id="KW-0378">Hydrolase</keyword>
<dbReference type="InterPro" id="IPR003265">
    <property type="entry name" value="HhH-GPD_domain"/>
</dbReference>
<keyword evidence="2 8" id="KW-0227">DNA damage</keyword>
<dbReference type="InterPro" id="IPR000445">
    <property type="entry name" value="HhH_motif"/>
</dbReference>
<keyword evidence="8" id="KW-0496">Mitochondrion</keyword>
<dbReference type="Gene3D" id="1.10.340.30">
    <property type="entry name" value="Hypothetical protein, domain 2"/>
    <property type="match status" value="1"/>
</dbReference>
<keyword evidence="5 8" id="KW-0456">Lyase</keyword>
<accession>A0ABM1A9Y5</accession>
<comment type="caution">
    <text evidence="8">Lacks conserved residue(s) required for the propagation of feature annotation.</text>
</comment>
<dbReference type="Pfam" id="PF00633">
    <property type="entry name" value="HHH"/>
    <property type="match status" value="1"/>
</dbReference>
<keyword evidence="6 8" id="KW-0326">Glycosidase</keyword>
<keyword evidence="4 8" id="KW-0234">DNA repair</keyword>
<name>A0ABM1A9Y5_APLCA</name>
<dbReference type="InterPro" id="IPR004036">
    <property type="entry name" value="Endonuclease-III-like_CS2"/>
</dbReference>
<dbReference type="EC" id="3.2.2.-" evidence="8"/>
<keyword evidence="11" id="KW-1185">Reference proteome</keyword>
<organism evidence="11 12">
    <name type="scientific">Aplysia californica</name>
    <name type="common">California sea hare</name>
    <dbReference type="NCBI Taxonomy" id="6500"/>
    <lineage>
        <taxon>Eukaryota</taxon>
        <taxon>Metazoa</taxon>
        <taxon>Spiralia</taxon>
        <taxon>Lophotrochozoa</taxon>
        <taxon>Mollusca</taxon>
        <taxon>Gastropoda</taxon>
        <taxon>Heterobranchia</taxon>
        <taxon>Euthyneura</taxon>
        <taxon>Tectipleura</taxon>
        <taxon>Aplysiida</taxon>
        <taxon>Aplysioidea</taxon>
        <taxon>Aplysiidae</taxon>
        <taxon>Aplysia</taxon>
    </lineage>
</organism>
<dbReference type="HAMAP" id="MF_03183">
    <property type="entry name" value="Endonuclease_III_Nth"/>
    <property type="match status" value="1"/>
</dbReference>
<evidence type="ECO:0000256" key="6">
    <source>
        <dbReference type="ARBA" id="ARBA00023295"/>
    </source>
</evidence>
<dbReference type="CDD" id="cd00056">
    <property type="entry name" value="ENDO3c"/>
    <property type="match status" value="1"/>
</dbReference>
<dbReference type="Gene3D" id="1.10.1670.10">
    <property type="entry name" value="Helix-hairpin-Helix base-excision DNA repair enzymes (C-terminal)"/>
    <property type="match status" value="1"/>
</dbReference>
<comment type="subcellular location">
    <subcellularLocation>
        <location evidence="8">Nucleus</location>
    </subcellularLocation>
    <subcellularLocation>
        <location evidence="8">Mitochondrion</location>
    </subcellularLocation>
</comment>
<evidence type="ECO:0000313" key="12">
    <source>
        <dbReference type="RefSeq" id="XP_012943659.1"/>
    </source>
</evidence>
<sequence>MRFGRSVAYCLFNVHNFRINIFSRADMASSKYFTRAQLQQRSDDDETNGDSKRKTKARVKVKEENISKVKASETISGKLGCTMKSLARGKQEFSHAPALDLVDRASVSSPTPTARKRPRRHIKIETESDRTDASDVCVSKNQNVKVKQEVSSVGDLDLLSLHIKAEKPNQEYSSDSVNNAITDHEVKAEWQPPRWREQLANIIEMRKFRDAPVDSMGCDVISDVLASPKDYRYQVLVSLMLSSQTKDQVTSAAMFKLREHGCTVSNILATSDADLGSLIYPVGFWQKKIGYIKRTSEILSAKYDGDIPNTIKDLCSLPGVGPKMAHLTMKCAWGSITGIGVDTHVHRISNRLNWVRKPTKDPEDTRKALEDWLPRPYWSEINHLLVGFGQQTCLPVGPKCSTCLNKTICPVGLGHKAASPNVKKEKK</sequence>
<dbReference type="Pfam" id="PF00730">
    <property type="entry name" value="HhH-GPD"/>
    <property type="match status" value="1"/>
</dbReference>
<evidence type="ECO:0000256" key="5">
    <source>
        <dbReference type="ARBA" id="ARBA00023239"/>
    </source>
</evidence>
<dbReference type="InterPro" id="IPR011257">
    <property type="entry name" value="DNA_glycosylase"/>
</dbReference>
<evidence type="ECO:0000256" key="7">
    <source>
        <dbReference type="ARBA" id="ARBA00044632"/>
    </source>
</evidence>
<dbReference type="InterPro" id="IPR023170">
    <property type="entry name" value="HhH_base_excis_C"/>
</dbReference>
<evidence type="ECO:0000256" key="2">
    <source>
        <dbReference type="ARBA" id="ARBA00022763"/>
    </source>
</evidence>
<evidence type="ECO:0000313" key="11">
    <source>
        <dbReference type="Proteomes" id="UP000694888"/>
    </source>
</evidence>